<keyword evidence="7" id="KW-0500">Molybdenum</keyword>
<evidence type="ECO:0000256" key="14">
    <source>
        <dbReference type="ARBA" id="ARBA00023063"/>
    </source>
</evidence>
<evidence type="ECO:0000313" key="19">
    <source>
        <dbReference type="Proteomes" id="UP000604046"/>
    </source>
</evidence>
<dbReference type="GO" id="GO:0020037">
    <property type="term" value="F:heme binding"/>
    <property type="evidence" value="ECO:0007669"/>
    <property type="project" value="InterPro"/>
</dbReference>
<dbReference type="InterPro" id="IPR039261">
    <property type="entry name" value="FNR_nucleotide-bd"/>
</dbReference>
<comment type="similarity">
    <text evidence="5">Belongs to the nitrate reductase family.</text>
</comment>
<comment type="caution">
    <text evidence="18">The sequence shown here is derived from an EMBL/GenBank/DDBJ whole genome shotgun (WGS) entry which is preliminary data.</text>
</comment>
<dbReference type="InterPro" id="IPR036374">
    <property type="entry name" value="OxRdtase_Mopterin-bd_sf"/>
</dbReference>
<feature type="region of interest" description="Disordered" evidence="15">
    <location>
        <begin position="26"/>
        <end position="45"/>
    </location>
</feature>
<dbReference type="OrthoDB" id="432685at2759"/>
<dbReference type="Pfam" id="PF00173">
    <property type="entry name" value="Cyt-b5"/>
    <property type="match status" value="1"/>
</dbReference>
<dbReference type="InterPro" id="IPR008333">
    <property type="entry name" value="Cbr1-like_FAD-bd_dom"/>
</dbReference>
<dbReference type="AlphaFoldDB" id="A0A812MC43"/>
<dbReference type="GO" id="GO:0042128">
    <property type="term" value="P:nitrate assimilation"/>
    <property type="evidence" value="ECO:0007669"/>
    <property type="project" value="UniProtKB-KW"/>
</dbReference>
<comment type="function">
    <text evidence="4">Nitrate reductase is a key enzyme involved in the first step of nitrate assimilation in plants, fungi and bacteria.</text>
</comment>
<dbReference type="PRINTS" id="PR00406">
    <property type="entry name" value="CYTB5RDTASE"/>
</dbReference>
<dbReference type="InterPro" id="IPR017927">
    <property type="entry name" value="FAD-bd_FR_type"/>
</dbReference>
<evidence type="ECO:0000256" key="7">
    <source>
        <dbReference type="ARBA" id="ARBA00022505"/>
    </source>
</evidence>
<dbReference type="Gene3D" id="3.10.120.10">
    <property type="entry name" value="Cytochrome b5-like heme/steroid binding domain"/>
    <property type="match status" value="1"/>
</dbReference>
<keyword evidence="8" id="KW-0349">Heme</keyword>
<evidence type="ECO:0000256" key="8">
    <source>
        <dbReference type="ARBA" id="ARBA00022617"/>
    </source>
</evidence>
<protein>
    <submittedName>
        <fullName evidence="18">NITA protein</fullName>
    </submittedName>
</protein>
<comment type="cofactor">
    <cofactor evidence="2">
        <name>heme</name>
        <dbReference type="ChEBI" id="CHEBI:30413"/>
    </cofactor>
</comment>
<dbReference type="PRINTS" id="PR00363">
    <property type="entry name" value="CYTOCHROMEB5"/>
</dbReference>
<evidence type="ECO:0000256" key="2">
    <source>
        <dbReference type="ARBA" id="ARBA00001971"/>
    </source>
</evidence>
<dbReference type="Pfam" id="PF00970">
    <property type="entry name" value="FAD_binding_6"/>
    <property type="match status" value="1"/>
</dbReference>
<organism evidence="18 19">
    <name type="scientific">Symbiodinium natans</name>
    <dbReference type="NCBI Taxonomy" id="878477"/>
    <lineage>
        <taxon>Eukaryota</taxon>
        <taxon>Sar</taxon>
        <taxon>Alveolata</taxon>
        <taxon>Dinophyceae</taxon>
        <taxon>Suessiales</taxon>
        <taxon>Symbiodiniaceae</taxon>
        <taxon>Symbiodinium</taxon>
    </lineage>
</organism>
<dbReference type="SUPFAM" id="SSF63380">
    <property type="entry name" value="Riboflavin synthase domain-like"/>
    <property type="match status" value="1"/>
</dbReference>
<dbReference type="Gene3D" id="2.40.30.10">
    <property type="entry name" value="Translation factors"/>
    <property type="match status" value="1"/>
</dbReference>
<keyword evidence="13" id="KW-0408">Iron</keyword>
<evidence type="ECO:0000256" key="4">
    <source>
        <dbReference type="ARBA" id="ARBA00003838"/>
    </source>
</evidence>
<name>A0A812MC43_9DINO</name>
<evidence type="ECO:0000256" key="13">
    <source>
        <dbReference type="ARBA" id="ARBA00023004"/>
    </source>
</evidence>
<evidence type="ECO:0000256" key="12">
    <source>
        <dbReference type="ARBA" id="ARBA00023002"/>
    </source>
</evidence>
<dbReference type="InterPro" id="IPR008335">
    <property type="entry name" value="Mopterin_OxRdtase_euk"/>
</dbReference>
<dbReference type="InterPro" id="IPR014756">
    <property type="entry name" value="Ig_E-set"/>
</dbReference>
<proteinExistence type="inferred from homology"/>
<dbReference type="CDD" id="cd06183">
    <property type="entry name" value="cyt_b5_reduct_like"/>
    <property type="match status" value="1"/>
</dbReference>
<keyword evidence="14" id="KW-0534">Nitrate assimilation</keyword>
<dbReference type="SUPFAM" id="SSF56524">
    <property type="entry name" value="Oxidoreductase molybdopterin-binding domain"/>
    <property type="match status" value="1"/>
</dbReference>
<dbReference type="GO" id="GO:0006790">
    <property type="term" value="P:sulfur compound metabolic process"/>
    <property type="evidence" value="ECO:0007669"/>
    <property type="project" value="TreeGrafter"/>
</dbReference>
<dbReference type="Gene3D" id="3.40.50.80">
    <property type="entry name" value="Nucleotide-binding domain of ferredoxin-NADP reductase (FNR) module"/>
    <property type="match status" value="1"/>
</dbReference>
<evidence type="ECO:0000256" key="9">
    <source>
        <dbReference type="ARBA" id="ARBA00022630"/>
    </source>
</evidence>
<evidence type="ECO:0000256" key="1">
    <source>
        <dbReference type="ARBA" id="ARBA00001924"/>
    </source>
</evidence>
<comment type="subunit">
    <text evidence="6">Homodimer.</text>
</comment>
<evidence type="ECO:0000259" key="17">
    <source>
        <dbReference type="PROSITE" id="PS51384"/>
    </source>
</evidence>
<feature type="domain" description="FAD-binding FR-type" evidence="17">
    <location>
        <begin position="659"/>
        <end position="771"/>
    </location>
</feature>
<dbReference type="InterPro" id="IPR018506">
    <property type="entry name" value="Cyt_B5_heme-BS"/>
</dbReference>
<dbReference type="InterPro" id="IPR000572">
    <property type="entry name" value="OxRdtase_Mopterin-bd_dom"/>
</dbReference>
<dbReference type="InterPro" id="IPR017938">
    <property type="entry name" value="Riboflavin_synthase-like_b-brl"/>
</dbReference>
<evidence type="ECO:0000256" key="5">
    <source>
        <dbReference type="ARBA" id="ARBA00006253"/>
    </source>
</evidence>
<keyword evidence="10" id="KW-0479">Metal-binding</keyword>
<sequence>MAACEAEPMRDGRIVDGKIDLSTGLWDTSLEMPPRQDASDVDARDANTPDKWIKRHPAMLRNTGMHPFNSEPPLKQLQEAGWITPPSLYVVRNHGAVPQLTWAEHKLKITGVPKPCELSMDQLASGEWGNVVSIPVTFICAGNRRKEQNMTKKTVGFDWGAGAVGNSVWTGVRLCDLLRHLGITRPSKEQRFVHFEGPLGELPQGKTGSYGTSIDIGWALDRERDVLLAFKQNGELLTPDHGAPLRTLLPGCIGGRMIKWLTAMWVSDQPSENHYHYFDNRVLPPHVDADLAYAEGWWYKPEYIINHMNINSAMFEPRHNSYVHMAQTDRPATIKVCGYAYTGGGNKIIRAEISLDSGKSWEITDLTRPEDDIAAARGTDKHWCWSWWETEVDLGRLGQAEEICCRAFDSNQNSQPVQLTWTVMGMLNNPIYRIKIHREADAEGRDMIWFEHPTQGSMPGGWMTDAAGKFDGAFAAPATPGKNGVPPHRPVAAVWKGAREEAVGTGGAKKSESAAAPAEAGKFVKSTAEWLTQGISMDEVKKHNDEHSCWFVVKGKVYDGTSYLEDHPGGASSMLLAAGMEATEDFEAVHSSRAWDMLKDYYMGPLREESTSSGLGSMVASIPGAVYGFGQTVFSSCALRSTLGAIQNAIVPQVFLNPKESQHLVLSEKIVVSHDTRIFRFALPSPSMRLGLPTGMHMILKAKVNGKPVMRAYTPMTDDSTVGHVDLLVKVYFKGVHPKFPEGGMMSQHLDSMKIGDAIEVKGPVGEFVYQGHGSFTWHGKPRWCKQISMIAGGTGLTPCYQVLAAILRDPTDTTQVRLLCANKSPQDILARETLEKLAAENPDRFTLSFTVDDIGEETTWKGHVGFVTPTMTKATLFKAEEGTICAMCGPPVMLEKACHPALKELGYRTTDIFEF</sequence>
<dbReference type="Pfam" id="PF03404">
    <property type="entry name" value="Mo-co_dimer"/>
    <property type="match status" value="1"/>
</dbReference>
<keyword evidence="12" id="KW-0560">Oxidoreductase</keyword>
<dbReference type="InterPro" id="IPR001199">
    <property type="entry name" value="Cyt_B5-like_heme/steroid-bd"/>
</dbReference>
<dbReference type="EMBL" id="CAJNDS010001469">
    <property type="protein sequence ID" value="CAE7261336.1"/>
    <property type="molecule type" value="Genomic_DNA"/>
</dbReference>
<keyword evidence="19" id="KW-1185">Reference proteome</keyword>
<dbReference type="SMART" id="SM01117">
    <property type="entry name" value="Cyt-b5"/>
    <property type="match status" value="1"/>
</dbReference>
<gene>
    <name evidence="18" type="primary">NITA</name>
    <name evidence="18" type="ORF">SNAT2548_LOCUS13679</name>
</gene>
<dbReference type="SUPFAM" id="SSF52343">
    <property type="entry name" value="Ferredoxin reductase-like, C-terminal NADP-linked domain"/>
    <property type="match status" value="1"/>
</dbReference>
<accession>A0A812MC43</accession>
<feature type="domain" description="Cytochrome b5 heme-binding" evidence="16">
    <location>
        <begin position="532"/>
        <end position="607"/>
    </location>
</feature>
<reference evidence="18" key="1">
    <citation type="submission" date="2021-02" db="EMBL/GenBank/DDBJ databases">
        <authorList>
            <person name="Dougan E. K."/>
            <person name="Rhodes N."/>
            <person name="Thang M."/>
            <person name="Chan C."/>
        </authorList>
    </citation>
    <scope>NUCLEOTIDE SEQUENCE</scope>
</reference>
<dbReference type="PROSITE" id="PS00191">
    <property type="entry name" value="CYTOCHROME_B5_1"/>
    <property type="match status" value="1"/>
</dbReference>
<dbReference type="Gene3D" id="3.90.420.10">
    <property type="entry name" value="Oxidoreductase, molybdopterin-binding domain"/>
    <property type="match status" value="1"/>
</dbReference>
<evidence type="ECO:0000256" key="3">
    <source>
        <dbReference type="ARBA" id="ARBA00001974"/>
    </source>
</evidence>
<dbReference type="Pfam" id="PF00174">
    <property type="entry name" value="Oxidored_molyb"/>
    <property type="match status" value="1"/>
</dbReference>
<evidence type="ECO:0000256" key="6">
    <source>
        <dbReference type="ARBA" id="ARBA00011738"/>
    </source>
</evidence>
<dbReference type="PROSITE" id="PS51384">
    <property type="entry name" value="FAD_FR"/>
    <property type="match status" value="1"/>
</dbReference>
<dbReference type="InterPro" id="IPR001433">
    <property type="entry name" value="OxRdtase_FAD/NAD-bd"/>
</dbReference>
<dbReference type="Proteomes" id="UP000604046">
    <property type="component" value="Unassembled WGS sequence"/>
</dbReference>
<dbReference type="Gene3D" id="2.60.40.650">
    <property type="match status" value="1"/>
</dbReference>
<dbReference type="SUPFAM" id="SSF55856">
    <property type="entry name" value="Cytochrome b5-like heme/steroid binding domain"/>
    <property type="match status" value="1"/>
</dbReference>
<comment type="cofactor">
    <cofactor evidence="3">
        <name>FAD</name>
        <dbReference type="ChEBI" id="CHEBI:57692"/>
    </cofactor>
</comment>
<dbReference type="GO" id="GO:0043546">
    <property type="term" value="F:molybdopterin cofactor binding"/>
    <property type="evidence" value="ECO:0007669"/>
    <property type="project" value="TreeGrafter"/>
</dbReference>
<evidence type="ECO:0000256" key="10">
    <source>
        <dbReference type="ARBA" id="ARBA00022723"/>
    </source>
</evidence>
<dbReference type="PROSITE" id="PS50255">
    <property type="entry name" value="CYTOCHROME_B5_2"/>
    <property type="match status" value="1"/>
</dbReference>
<keyword evidence="9" id="KW-0285">Flavoprotein</keyword>
<keyword evidence="11" id="KW-0274">FAD</keyword>
<evidence type="ECO:0000256" key="11">
    <source>
        <dbReference type="ARBA" id="ARBA00022827"/>
    </source>
</evidence>
<dbReference type="PANTHER" id="PTHR19372">
    <property type="entry name" value="SULFITE REDUCTASE"/>
    <property type="match status" value="1"/>
</dbReference>
<comment type="cofactor">
    <cofactor evidence="1">
        <name>Mo-molybdopterin</name>
        <dbReference type="ChEBI" id="CHEBI:71302"/>
    </cofactor>
</comment>
<dbReference type="PANTHER" id="PTHR19372:SF7">
    <property type="entry name" value="SULFITE OXIDASE, MITOCHONDRIAL"/>
    <property type="match status" value="1"/>
</dbReference>
<dbReference type="FunFam" id="3.90.420.10:FF:000003">
    <property type="entry name" value="Nitrate reductase"/>
    <property type="match status" value="1"/>
</dbReference>
<evidence type="ECO:0000259" key="16">
    <source>
        <dbReference type="PROSITE" id="PS50255"/>
    </source>
</evidence>
<dbReference type="InterPro" id="IPR005066">
    <property type="entry name" value="MoCF_OxRdtse_dimer"/>
</dbReference>
<dbReference type="PRINTS" id="PR00407">
    <property type="entry name" value="EUMOPTERIN"/>
</dbReference>
<dbReference type="GO" id="GO:0008482">
    <property type="term" value="F:sulfite oxidase activity"/>
    <property type="evidence" value="ECO:0007669"/>
    <property type="project" value="TreeGrafter"/>
</dbReference>
<dbReference type="Pfam" id="PF00175">
    <property type="entry name" value="NAD_binding_1"/>
    <property type="match status" value="1"/>
</dbReference>
<evidence type="ECO:0000256" key="15">
    <source>
        <dbReference type="SAM" id="MobiDB-lite"/>
    </source>
</evidence>
<dbReference type="GO" id="GO:0030151">
    <property type="term" value="F:molybdenum ion binding"/>
    <property type="evidence" value="ECO:0007669"/>
    <property type="project" value="InterPro"/>
</dbReference>
<evidence type="ECO:0000313" key="18">
    <source>
        <dbReference type="EMBL" id="CAE7261336.1"/>
    </source>
</evidence>
<dbReference type="FunFam" id="2.40.30.10:FF:000021">
    <property type="entry name" value="NADH-cytochrome b5 reductase"/>
    <property type="match status" value="1"/>
</dbReference>
<dbReference type="InterPro" id="IPR036400">
    <property type="entry name" value="Cyt_B5-like_heme/steroid_sf"/>
</dbReference>
<dbReference type="SUPFAM" id="SSF81296">
    <property type="entry name" value="E set domains"/>
    <property type="match status" value="1"/>
</dbReference>